<dbReference type="GO" id="GO:0005524">
    <property type="term" value="F:ATP binding"/>
    <property type="evidence" value="ECO:0007669"/>
    <property type="project" value="UniProtKB-KW"/>
</dbReference>
<dbReference type="Pfam" id="PF02518">
    <property type="entry name" value="HATPase_c"/>
    <property type="match status" value="2"/>
</dbReference>
<dbReference type="InterPro" id="IPR036097">
    <property type="entry name" value="HisK_dim/P_sf"/>
</dbReference>
<evidence type="ECO:0000256" key="9">
    <source>
        <dbReference type="PROSITE-ProRule" id="PRU00169"/>
    </source>
</evidence>
<dbReference type="CDD" id="cd00082">
    <property type="entry name" value="HisKA"/>
    <property type="match status" value="1"/>
</dbReference>
<comment type="caution">
    <text evidence="13">The sequence shown here is derived from an EMBL/GenBank/DDBJ whole genome shotgun (WGS) entry which is preliminary data.</text>
</comment>
<feature type="transmembrane region" description="Helical" evidence="10">
    <location>
        <begin position="356"/>
        <end position="379"/>
    </location>
</feature>
<keyword evidence="3 9" id="KW-0597">Phosphoprotein</keyword>
<dbReference type="InterPro" id="IPR003661">
    <property type="entry name" value="HisK_dim/P_dom"/>
</dbReference>
<gene>
    <name evidence="13" type="ORF">ACFYKT_07505</name>
</gene>
<dbReference type="SUPFAM" id="SSF49785">
    <property type="entry name" value="Galactose-binding domain-like"/>
    <property type="match status" value="1"/>
</dbReference>
<evidence type="ECO:0000256" key="1">
    <source>
        <dbReference type="ARBA" id="ARBA00000085"/>
    </source>
</evidence>
<protein>
    <recommendedName>
        <fullName evidence="2">histidine kinase</fullName>
        <ecNumber evidence="2">2.7.13.3</ecNumber>
    </recommendedName>
</protein>
<dbReference type="SMART" id="SM00387">
    <property type="entry name" value="HATPase_c"/>
    <property type="match status" value="2"/>
</dbReference>
<dbReference type="SMART" id="SM00388">
    <property type="entry name" value="HisKA"/>
    <property type="match status" value="1"/>
</dbReference>
<feature type="transmembrane region" description="Helical" evidence="10">
    <location>
        <begin position="326"/>
        <end position="344"/>
    </location>
</feature>
<keyword evidence="8" id="KW-0902">Two-component regulatory system</keyword>
<evidence type="ECO:0000256" key="6">
    <source>
        <dbReference type="ARBA" id="ARBA00022777"/>
    </source>
</evidence>
<dbReference type="EC" id="2.7.13.3" evidence="2"/>
<dbReference type="InterPro" id="IPR010559">
    <property type="entry name" value="Sig_transdc_His_kin_internal"/>
</dbReference>
<keyword evidence="6" id="KW-0418">Kinase</keyword>
<evidence type="ECO:0000256" key="3">
    <source>
        <dbReference type="ARBA" id="ARBA00022553"/>
    </source>
</evidence>
<keyword evidence="4" id="KW-0808">Transferase</keyword>
<dbReference type="Gene3D" id="3.30.565.10">
    <property type="entry name" value="Histidine kinase-like ATPase, C-terminal domain"/>
    <property type="match status" value="2"/>
</dbReference>
<dbReference type="CDD" id="cd16922">
    <property type="entry name" value="HATPase_EvgS-ArcB-TorS-like"/>
    <property type="match status" value="1"/>
</dbReference>
<keyword evidence="14" id="KW-1185">Reference proteome</keyword>
<dbReference type="InterPro" id="IPR011006">
    <property type="entry name" value="CheY-like_superfamily"/>
</dbReference>
<dbReference type="Proteomes" id="UP001601058">
    <property type="component" value="Unassembled WGS sequence"/>
</dbReference>
<dbReference type="InterPro" id="IPR003594">
    <property type="entry name" value="HATPase_dom"/>
</dbReference>
<proteinExistence type="predicted"/>
<evidence type="ECO:0000256" key="4">
    <source>
        <dbReference type="ARBA" id="ARBA00022679"/>
    </source>
</evidence>
<keyword evidence="5" id="KW-0547">Nucleotide-binding</keyword>
<dbReference type="Pfam" id="PF06580">
    <property type="entry name" value="His_kinase"/>
    <property type="match status" value="1"/>
</dbReference>
<dbReference type="PANTHER" id="PTHR43047:SF72">
    <property type="entry name" value="OSMOSENSING HISTIDINE PROTEIN KINASE SLN1"/>
    <property type="match status" value="1"/>
</dbReference>
<dbReference type="Gene3D" id="2.60.120.260">
    <property type="entry name" value="Galactose-binding domain-like"/>
    <property type="match status" value="1"/>
</dbReference>
<feature type="transmembrane region" description="Helical" evidence="10">
    <location>
        <begin position="236"/>
        <end position="252"/>
    </location>
</feature>
<dbReference type="RefSeq" id="WP_389217706.1">
    <property type="nucleotide sequence ID" value="NZ_JBIACJ010000003.1"/>
</dbReference>
<evidence type="ECO:0000313" key="13">
    <source>
        <dbReference type="EMBL" id="MFE8696197.1"/>
    </source>
</evidence>
<accession>A0ABW6K0B9</accession>
<reference evidence="13 14" key="1">
    <citation type="submission" date="2024-08" db="EMBL/GenBank/DDBJ databases">
        <title>Two novel Cytobacillus novel species.</title>
        <authorList>
            <person name="Liu G."/>
        </authorList>
    </citation>
    <scope>NUCLEOTIDE SEQUENCE [LARGE SCALE GENOMIC DNA]</scope>
    <source>
        <strain evidence="13 14">FJAT-53684</strain>
    </source>
</reference>
<comment type="catalytic activity">
    <reaction evidence="1">
        <text>ATP + protein L-histidine = ADP + protein N-phospho-L-histidine.</text>
        <dbReference type="EC" id="2.7.13.3"/>
    </reaction>
</comment>
<dbReference type="SMART" id="SM00448">
    <property type="entry name" value="REC"/>
    <property type="match status" value="1"/>
</dbReference>
<dbReference type="InterPro" id="IPR011623">
    <property type="entry name" value="7TMR_DISM_rcpt_extracell_dom1"/>
</dbReference>
<feature type="transmembrane region" description="Helical" evidence="10">
    <location>
        <begin position="272"/>
        <end position="290"/>
    </location>
</feature>
<dbReference type="Pfam" id="PF00512">
    <property type="entry name" value="HisKA"/>
    <property type="match status" value="1"/>
</dbReference>
<name>A0ABW6K0B9_9BACI</name>
<dbReference type="PROSITE" id="PS50109">
    <property type="entry name" value="HIS_KIN"/>
    <property type="match status" value="2"/>
</dbReference>
<feature type="domain" description="Histidine kinase" evidence="11">
    <location>
        <begin position="905"/>
        <end position="1004"/>
    </location>
</feature>
<feature type="transmembrane region" description="Helical" evidence="10">
    <location>
        <begin position="302"/>
        <end position="320"/>
    </location>
</feature>
<evidence type="ECO:0000256" key="10">
    <source>
        <dbReference type="SAM" id="Phobius"/>
    </source>
</evidence>
<evidence type="ECO:0000256" key="7">
    <source>
        <dbReference type="ARBA" id="ARBA00022840"/>
    </source>
</evidence>
<dbReference type="PANTHER" id="PTHR43047">
    <property type="entry name" value="TWO-COMPONENT HISTIDINE PROTEIN KINASE"/>
    <property type="match status" value="1"/>
</dbReference>
<evidence type="ECO:0000259" key="12">
    <source>
        <dbReference type="PROSITE" id="PS50110"/>
    </source>
</evidence>
<organism evidence="13 14">
    <name type="scientific">Cytobacillus mangrovibacter</name>
    <dbReference type="NCBI Taxonomy" id="3299024"/>
    <lineage>
        <taxon>Bacteria</taxon>
        <taxon>Bacillati</taxon>
        <taxon>Bacillota</taxon>
        <taxon>Bacilli</taxon>
        <taxon>Bacillales</taxon>
        <taxon>Bacillaceae</taxon>
        <taxon>Cytobacillus</taxon>
    </lineage>
</organism>
<dbReference type="PROSITE" id="PS50110">
    <property type="entry name" value="RESPONSE_REGULATORY"/>
    <property type="match status" value="1"/>
</dbReference>
<feature type="modified residue" description="4-aspartylphosphate" evidence="9">
    <location>
        <position position="728"/>
    </location>
</feature>
<dbReference type="InterPro" id="IPR001789">
    <property type="entry name" value="Sig_transdc_resp-reg_receiver"/>
</dbReference>
<dbReference type="EMBL" id="JBIACJ010000003">
    <property type="protein sequence ID" value="MFE8696197.1"/>
    <property type="molecule type" value="Genomic_DNA"/>
</dbReference>
<evidence type="ECO:0000313" key="14">
    <source>
        <dbReference type="Proteomes" id="UP001601058"/>
    </source>
</evidence>
<keyword evidence="10" id="KW-0812">Transmembrane</keyword>
<dbReference type="InterPro" id="IPR008979">
    <property type="entry name" value="Galactose-bd-like_sf"/>
</dbReference>
<dbReference type="SUPFAM" id="SSF55874">
    <property type="entry name" value="ATPase domain of HSP90 chaperone/DNA topoisomerase II/histidine kinase"/>
    <property type="match status" value="2"/>
</dbReference>
<keyword evidence="10" id="KW-1133">Transmembrane helix</keyword>
<sequence>MKNKLPLVLIILTLIIIIVIGIRSNSNNDVFPTPVAEDGILDLRDYNFQNGVVKLNGEWEFIPNDLADSAQFGQNKSHLVQVPSLWTKYEIDGKKLFKFTKGTYRLKILLDEDDREEILGIKTTNIRMSNSIYVNGKLIGGSGQPGDKDSYVQHNIPYTTYFHTDKEEIEILVQVANFDYASGGGIVGSIYFGNQEGVAAVSKSSLFYDWVTIIAFLTMFVYFLGTYLHFRKDMETLCFSLFCLAVVVYYASHGEKLMLSVIPNMSYEIFERIQMLSSVCFGVFLLLYFYNSFKYFSNKKMVKILTVLGLLLMATSLLPVRVNSQLQMVYSSFLFVIILYIFIIQLKAIKHKAVGAVYLVLSSVTIFVYFIVATLNVISDFQLNLLPPVMPFILLSMLSLFISNRFTHSYLKKEELSNALIRVDKLKDEFLAKTSHEFRTPLHGIMAISQALLDKNETKMSSQEKEKVSLIMNIAKRLSHLVNDILDYSKLQQGELKLSMTPVDLHALSHVITEIFTFMIEKDVKLHNHVPRGQYVLADEGRLRQILYNLFDNAVRYTDSGTIEINSFINGGKVTIEVKDTGIGIPPDHIDILFDAFQQFENSIGGTGLGLSITKQLVEVQGGEIAVHSQVGKGTTFSISLPAAQPIEKENSLAIPIHYEKDPITLSLPYRNEKEGKRILIVDDDHVNLKVLIDTLDNEPYSIIAVDNGMAVFDEIKKNPSVDLILLDIMMPGISGYEVCQKLRKSYTLSELPILMLTAAINPEDMIAAFQAGANDFLHKPFEASELKTRIRNLLLMKESSEMITKIEVAFLQAQIKPHFIYNVLNTILSLSYTDLEKSRTMITDFATFLRGSFTFENTSRLVPLEKELSLIKSYVNIHRTRFPNQLDLEIDMDESFYCMIPPLILQPLVENAIIHGLRNKSKGGKVKLIIKESNKQVMFHIIDNGKGISKENLESIWDMEKRQERGVGLLNIAKRLKHYEHTSIQINSDEQGTSVEIKFPLVSESLLIS</sequence>
<dbReference type="PRINTS" id="PR00344">
    <property type="entry name" value="BCTRLSENSOR"/>
</dbReference>
<evidence type="ECO:0000256" key="8">
    <source>
        <dbReference type="ARBA" id="ARBA00023012"/>
    </source>
</evidence>
<keyword evidence="7 13" id="KW-0067">ATP-binding</keyword>
<dbReference type="InterPro" id="IPR004358">
    <property type="entry name" value="Sig_transdc_His_kin-like_C"/>
</dbReference>
<dbReference type="SUPFAM" id="SSF52172">
    <property type="entry name" value="CheY-like"/>
    <property type="match status" value="1"/>
</dbReference>
<dbReference type="Pfam" id="PF00072">
    <property type="entry name" value="Response_reg"/>
    <property type="match status" value="1"/>
</dbReference>
<dbReference type="Pfam" id="PF07695">
    <property type="entry name" value="7TMR-DISM_7TM"/>
    <property type="match status" value="1"/>
</dbReference>
<dbReference type="Gene3D" id="3.40.50.2300">
    <property type="match status" value="1"/>
</dbReference>
<evidence type="ECO:0000256" key="2">
    <source>
        <dbReference type="ARBA" id="ARBA00012438"/>
    </source>
</evidence>
<evidence type="ECO:0000256" key="5">
    <source>
        <dbReference type="ARBA" id="ARBA00022741"/>
    </source>
</evidence>
<feature type="domain" description="Histidine kinase" evidence="11">
    <location>
        <begin position="433"/>
        <end position="645"/>
    </location>
</feature>
<dbReference type="InterPro" id="IPR005467">
    <property type="entry name" value="His_kinase_dom"/>
</dbReference>
<feature type="domain" description="Response regulatory" evidence="12">
    <location>
        <begin position="678"/>
        <end position="795"/>
    </location>
</feature>
<dbReference type="Gene3D" id="1.10.287.130">
    <property type="match status" value="1"/>
</dbReference>
<dbReference type="SUPFAM" id="SSF47384">
    <property type="entry name" value="Homodimeric domain of signal transducing histidine kinase"/>
    <property type="match status" value="1"/>
</dbReference>
<dbReference type="InterPro" id="IPR036890">
    <property type="entry name" value="HATPase_C_sf"/>
</dbReference>
<feature type="transmembrane region" description="Helical" evidence="10">
    <location>
        <begin position="206"/>
        <end position="224"/>
    </location>
</feature>
<evidence type="ECO:0000259" key="11">
    <source>
        <dbReference type="PROSITE" id="PS50109"/>
    </source>
</evidence>
<keyword evidence="10" id="KW-0472">Membrane</keyword>